<evidence type="ECO:0000259" key="6">
    <source>
        <dbReference type="Pfam" id="PF00881"/>
    </source>
</evidence>
<dbReference type="STRING" id="1302272.FC96_GL000863"/>
<dbReference type="GO" id="GO:0016491">
    <property type="term" value="F:oxidoreductase activity"/>
    <property type="evidence" value="ECO:0007669"/>
    <property type="project" value="UniProtKB-UniRule"/>
</dbReference>
<name>A0A0R1HVU3_9LACO</name>
<gene>
    <name evidence="7" type="ORF">FC96_GL000863</name>
</gene>
<dbReference type="Pfam" id="PF00881">
    <property type="entry name" value="Nitroreductase"/>
    <property type="match status" value="1"/>
</dbReference>
<keyword evidence="3 5" id="KW-0288">FMN</keyword>
<protein>
    <submittedName>
        <fullName evidence="7">Oxygen-insensitive NADPH nitroreductase</fullName>
    </submittedName>
</protein>
<dbReference type="AlphaFoldDB" id="A0A0R1HVU3"/>
<evidence type="ECO:0000256" key="1">
    <source>
        <dbReference type="ARBA" id="ARBA00008366"/>
    </source>
</evidence>
<keyword evidence="8" id="KW-1185">Reference proteome</keyword>
<keyword evidence="4 5" id="KW-0560">Oxidoreductase</keyword>
<dbReference type="PIRSF" id="PIRSF005426">
    <property type="entry name" value="Frp"/>
    <property type="match status" value="1"/>
</dbReference>
<dbReference type="InterPro" id="IPR000415">
    <property type="entry name" value="Nitroreductase-like"/>
</dbReference>
<evidence type="ECO:0000256" key="3">
    <source>
        <dbReference type="ARBA" id="ARBA00022643"/>
    </source>
</evidence>
<comment type="similarity">
    <text evidence="1 5">Belongs to the flavin oxidoreductase frp family.</text>
</comment>
<evidence type="ECO:0000313" key="7">
    <source>
        <dbReference type="EMBL" id="KRK46871.1"/>
    </source>
</evidence>
<organism evidence="7 8">
    <name type="scientific">Secundilactobacillus kimchicus JCM 15530</name>
    <dbReference type="NCBI Taxonomy" id="1302272"/>
    <lineage>
        <taxon>Bacteria</taxon>
        <taxon>Bacillati</taxon>
        <taxon>Bacillota</taxon>
        <taxon>Bacilli</taxon>
        <taxon>Lactobacillales</taxon>
        <taxon>Lactobacillaceae</taxon>
        <taxon>Secundilactobacillus</taxon>
    </lineage>
</organism>
<evidence type="ECO:0000256" key="2">
    <source>
        <dbReference type="ARBA" id="ARBA00022630"/>
    </source>
</evidence>
<dbReference type="SUPFAM" id="SSF55469">
    <property type="entry name" value="FMN-dependent nitroreductase-like"/>
    <property type="match status" value="1"/>
</dbReference>
<reference evidence="7 8" key="1">
    <citation type="journal article" date="2015" name="Genome Announc.">
        <title>Expanding the biotechnology potential of lactobacilli through comparative genomics of 213 strains and associated genera.</title>
        <authorList>
            <person name="Sun Z."/>
            <person name="Harris H.M."/>
            <person name="McCann A."/>
            <person name="Guo C."/>
            <person name="Argimon S."/>
            <person name="Zhang W."/>
            <person name="Yang X."/>
            <person name="Jeffery I.B."/>
            <person name="Cooney J.C."/>
            <person name="Kagawa T.F."/>
            <person name="Liu W."/>
            <person name="Song Y."/>
            <person name="Salvetti E."/>
            <person name="Wrobel A."/>
            <person name="Rasinkangas P."/>
            <person name="Parkhill J."/>
            <person name="Rea M.C."/>
            <person name="O'Sullivan O."/>
            <person name="Ritari J."/>
            <person name="Douillard F.P."/>
            <person name="Paul Ross R."/>
            <person name="Yang R."/>
            <person name="Briner A.E."/>
            <person name="Felis G.E."/>
            <person name="de Vos W.M."/>
            <person name="Barrangou R."/>
            <person name="Klaenhammer T.R."/>
            <person name="Caufield P.W."/>
            <person name="Cui Y."/>
            <person name="Zhang H."/>
            <person name="O'Toole P.W."/>
        </authorList>
    </citation>
    <scope>NUCLEOTIDE SEQUENCE [LARGE SCALE GENOMIC DNA]</scope>
    <source>
        <strain evidence="7 8">JCM 15530</strain>
    </source>
</reference>
<dbReference type="CDD" id="cd02146">
    <property type="entry name" value="NfsA-like"/>
    <property type="match status" value="1"/>
</dbReference>
<dbReference type="OrthoDB" id="9775805at2"/>
<evidence type="ECO:0000256" key="5">
    <source>
        <dbReference type="PIRNR" id="PIRNR005426"/>
    </source>
</evidence>
<keyword evidence="2 5" id="KW-0285">Flavoprotein</keyword>
<proteinExistence type="inferred from homology"/>
<dbReference type="Proteomes" id="UP000050911">
    <property type="component" value="Unassembled WGS sequence"/>
</dbReference>
<keyword evidence="5" id="KW-0521">NADP</keyword>
<evidence type="ECO:0000256" key="4">
    <source>
        <dbReference type="ARBA" id="ARBA00023002"/>
    </source>
</evidence>
<dbReference type="PATRIC" id="fig|1302272.5.peg.863"/>
<evidence type="ECO:0000313" key="8">
    <source>
        <dbReference type="Proteomes" id="UP000050911"/>
    </source>
</evidence>
<dbReference type="InterPro" id="IPR016446">
    <property type="entry name" value="Flavin_OxRdtase_Frp"/>
</dbReference>
<comment type="caution">
    <text evidence="7">The sequence shown here is derived from an EMBL/GenBank/DDBJ whole genome shotgun (WGS) entry which is preliminary data.</text>
</comment>
<dbReference type="Gene3D" id="3.40.109.10">
    <property type="entry name" value="NADH Oxidase"/>
    <property type="match status" value="1"/>
</dbReference>
<feature type="domain" description="Nitroreductase" evidence="6">
    <location>
        <begin position="11"/>
        <end position="164"/>
    </location>
</feature>
<dbReference type="PANTHER" id="PTHR43425:SF3">
    <property type="entry name" value="NADPH-DEPENDENT OXIDOREDUCTASE"/>
    <property type="match status" value="1"/>
</dbReference>
<dbReference type="RefSeq" id="WP_055679904.1">
    <property type="nucleotide sequence ID" value="NZ_AZCX01000015.1"/>
</dbReference>
<dbReference type="EMBL" id="AZCX01000015">
    <property type="protein sequence ID" value="KRK46871.1"/>
    <property type="molecule type" value="Genomic_DNA"/>
</dbReference>
<sequence>MDNSILPQLFNHRSIRQFTTEPLTADEVTTLVKAAQHAPTSTFSQQYSLLSITDPTLKHAIGDITGHHWLESAGHYFIVIADQYRNRQLAQQAGVDPAILHSTDKFLASVFDAAIATENIVIAGESMGLGSTIMGSILNDAGRLIELLHLPELTFPLLGIAIGHPEHTPDLKPRLPEPLVHFTNQYQLPENFDNQLIDYDAQLAAYYQNRDSHRRTETFSHHITAELSRDPKVRAELATLIGQQGFKLA</sequence>
<dbReference type="PANTHER" id="PTHR43425">
    <property type="entry name" value="OXYGEN-INSENSITIVE NADPH NITROREDUCTASE"/>
    <property type="match status" value="1"/>
</dbReference>
<dbReference type="InterPro" id="IPR029479">
    <property type="entry name" value="Nitroreductase"/>
</dbReference>
<accession>A0A0R1HVU3</accession>